<gene>
    <name evidence="8" type="ORF">IEO70_08655</name>
</gene>
<dbReference type="InterPro" id="IPR002365">
    <property type="entry name" value="Terpene_synthase_CS"/>
</dbReference>
<keyword evidence="5" id="KW-0812">Transmembrane</keyword>
<dbReference type="Pfam" id="PF13249">
    <property type="entry name" value="SQHop_cyclase_N"/>
    <property type="match status" value="1"/>
</dbReference>
<dbReference type="InterPro" id="IPR032696">
    <property type="entry name" value="SQ_cyclase_C"/>
</dbReference>
<dbReference type="PANTHER" id="PTHR11764:SF20">
    <property type="entry name" value="LANOSTEROL SYNTHASE"/>
    <property type="match status" value="1"/>
</dbReference>
<protein>
    <submittedName>
        <fullName evidence="8">Squalene--hopene cyclase</fullName>
    </submittedName>
</protein>
<comment type="caution">
    <text evidence="8">The sequence shown here is derived from an EMBL/GenBank/DDBJ whole genome shotgun (WGS) entry which is preliminary data.</text>
</comment>
<dbReference type="Proteomes" id="UP000602076">
    <property type="component" value="Unassembled WGS sequence"/>
</dbReference>
<dbReference type="GO" id="GO:0005811">
    <property type="term" value="C:lipid droplet"/>
    <property type="evidence" value="ECO:0007669"/>
    <property type="project" value="InterPro"/>
</dbReference>
<keyword evidence="4" id="KW-0413">Isomerase</keyword>
<comment type="similarity">
    <text evidence="2">Belongs to the terpene cyclase/mutase family.</text>
</comment>
<feature type="domain" description="Squalene cyclase C-terminal" evidence="6">
    <location>
        <begin position="310"/>
        <end position="626"/>
    </location>
</feature>
<proteinExistence type="inferred from homology"/>
<dbReference type="GO" id="GO:0016104">
    <property type="term" value="P:triterpenoid biosynthetic process"/>
    <property type="evidence" value="ECO:0007669"/>
    <property type="project" value="InterPro"/>
</dbReference>
<dbReference type="SUPFAM" id="SSF48239">
    <property type="entry name" value="Terpenoid cyclases/Protein prenyltransferases"/>
    <property type="match status" value="2"/>
</dbReference>
<comment type="pathway">
    <text evidence="1">Secondary metabolite biosynthesis; hopanoid biosynthesis.</text>
</comment>
<organism evidence="8 9">
    <name type="scientific">Peribacillus faecalis</name>
    <dbReference type="NCBI Taxonomy" id="2772559"/>
    <lineage>
        <taxon>Bacteria</taxon>
        <taxon>Bacillati</taxon>
        <taxon>Bacillota</taxon>
        <taxon>Bacilli</taxon>
        <taxon>Bacillales</taxon>
        <taxon>Bacillaceae</taxon>
        <taxon>Peribacillus</taxon>
    </lineage>
</organism>
<dbReference type="Gene3D" id="1.50.10.20">
    <property type="match status" value="2"/>
</dbReference>
<dbReference type="NCBIfam" id="TIGR01787">
    <property type="entry name" value="squalene_cyclas"/>
    <property type="match status" value="1"/>
</dbReference>
<dbReference type="AlphaFoldDB" id="A0A927CZ59"/>
<dbReference type="InterPro" id="IPR008930">
    <property type="entry name" value="Terpenoid_cyclase/PrenylTrfase"/>
</dbReference>
<accession>A0A927CZ59</accession>
<sequence>MNTFRKEGVLAIQRQLVQKNLHDRCNRLSTRQSEEGSWQFNFEGPILTDCFMIIVLRSLNMETEMIRKLLKRLVSLQNENGSWSIYSDEKNGNLSATIQAYTAMLISDEYDRSHKSMKKAETFISANGGLKKAHFMTKMILAVNGLYAYPSYFYFPMTYFLIPPFIPLNMYNCSNYARVHMTPIIIAMNKKFSIKHDVDTSFYTQQPNESWFREDRDYWTNYFIDTMKSIALTPLHLHKAGYKSAEKLMLDRIEKNGTLYSYASASFYMIYALMALGYEKQHPIFQKAIKGILDYATDTRNGIHIQNSPSTVWDTALLSYALQEAGMSINHPTIIKANQYLLRKQQRQRGDWIVNAPEANVGGWGFSDSNHYIPDNDDTGAALRALSKQRKTHETVRNAWRKGLAYLLAMQNRDGGWGAFEKNAYHPILAYVPIENAKDALIDDSTADLTGRVLELLGNYGHYRIEEPIIKRAADWLIHQQREDGSWYGKWGICYIYGTWAAVTGLLAIGLSKEHPAIQKAIKWLQSVQQKDGGWGESCESAERERYIPLRVSTSSQTAWALDTLLTVLDPREETIQRAVHFLLNKDGSNDEATYYPTGLGLRGGFYIYYESYNEIFPLLALGHYLKKLGQIEA</sequence>
<evidence type="ECO:0000259" key="6">
    <source>
        <dbReference type="Pfam" id="PF13243"/>
    </source>
</evidence>
<reference evidence="8" key="1">
    <citation type="submission" date="2020-09" db="EMBL/GenBank/DDBJ databases">
        <title>Bacillus faecalis sp. nov., a moderately halophilic bacterium isolated from cow faeces.</title>
        <authorList>
            <person name="Jiang L."/>
            <person name="Lee J."/>
        </authorList>
    </citation>
    <scope>NUCLEOTIDE SEQUENCE</scope>
    <source>
        <strain evidence="8">AGMB 02131</strain>
    </source>
</reference>
<evidence type="ECO:0000256" key="4">
    <source>
        <dbReference type="ARBA" id="ARBA00023235"/>
    </source>
</evidence>
<dbReference type="GO" id="GO:0016866">
    <property type="term" value="F:intramolecular transferase activity"/>
    <property type="evidence" value="ECO:0007669"/>
    <property type="project" value="InterPro"/>
</dbReference>
<keyword evidence="3" id="KW-0677">Repeat</keyword>
<dbReference type="InterPro" id="IPR032697">
    <property type="entry name" value="SQ_cyclase_N"/>
</dbReference>
<dbReference type="InterPro" id="IPR018333">
    <property type="entry name" value="Squalene_cyclase"/>
</dbReference>
<evidence type="ECO:0000256" key="3">
    <source>
        <dbReference type="ARBA" id="ARBA00022737"/>
    </source>
</evidence>
<dbReference type="SFLD" id="SFLDG01016">
    <property type="entry name" value="Prenyltransferase_Like_2"/>
    <property type="match status" value="1"/>
</dbReference>
<evidence type="ECO:0000256" key="1">
    <source>
        <dbReference type="ARBA" id="ARBA00004999"/>
    </source>
</evidence>
<dbReference type="PANTHER" id="PTHR11764">
    <property type="entry name" value="TERPENE CYCLASE/MUTASE FAMILY MEMBER"/>
    <property type="match status" value="1"/>
</dbReference>
<evidence type="ECO:0000256" key="5">
    <source>
        <dbReference type="SAM" id="Phobius"/>
    </source>
</evidence>
<evidence type="ECO:0000313" key="9">
    <source>
        <dbReference type="Proteomes" id="UP000602076"/>
    </source>
</evidence>
<feature type="transmembrane region" description="Helical" evidence="5">
    <location>
        <begin position="140"/>
        <end position="162"/>
    </location>
</feature>
<evidence type="ECO:0000256" key="2">
    <source>
        <dbReference type="ARBA" id="ARBA00009755"/>
    </source>
</evidence>
<dbReference type="EMBL" id="JACXSI010000018">
    <property type="protein sequence ID" value="MBD3108435.1"/>
    <property type="molecule type" value="Genomic_DNA"/>
</dbReference>
<keyword evidence="9" id="KW-1185">Reference proteome</keyword>
<feature type="domain" description="Squalene cyclase N-terminal" evidence="7">
    <location>
        <begin position="25"/>
        <end position="299"/>
    </location>
</feature>
<keyword evidence="5" id="KW-1133">Transmembrane helix</keyword>
<evidence type="ECO:0000313" key="8">
    <source>
        <dbReference type="EMBL" id="MBD3108435.1"/>
    </source>
</evidence>
<dbReference type="Pfam" id="PF13243">
    <property type="entry name" value="SQHop_cyclase_C"/>
    <property type="match status" value="1"/>
</dbReference>
<name>A0A927CZ59_9BACI</name>
<keyword evidence="5" id="KW-0472">Membrane</keyword>
<dbReference type="PROSITE" id="PS01074">
    <property type="entry name" value="TERPENE_SYNTHASES"/>
    <property type="match status" value="1"/>
</dbReference>
<evidence type="ECO:0000259" key="7">
    <source>
        <dbReference type="Pfam" id="PF13249"/>
    </source>
</evidence>